<organism evidence="1 2">
    <name type="scientific">Vibrio vulnificus</name>
    <dbReference type="NCBI Taxonomy" id="672"/>
    <lineage>
        <taxon>Bacteria</taxon>
        <taxon>Pseudomonadati</taxon>
        <taxon>Pseudomonadota</taxon>
        <taxon>Gammaproteobacteria</taxon>
        <taxon>Vibrionales</taxon>
        <taxon>Vibrionaceae</taxon>
        <taxon>Vibrio</taxon>
    </lineage>
</organism>
<protein>
    <submittedName>
        <fullName evidence="1">Uncharacterized protein</fullName>
    </submittedName>
</protein>
<sequence>MLAFLQNGERRWSLVALLKLCLLYPSYLKRQRCWLHSFTGTPARSNHIAYLCSWGFTHLPPTCNFKLFGYKL</sequence>
<dbReference type="AlphaFoldDB" id="A0A2S3R400"/>
<proteinExistence type="predicted"/>
<gene>
    <name evidence="1" type="ORF">CRN52_09615</name>
</gene>
<dbReference type="EMBL" id="PDGH01000077">
    <property type="protein sequence ID" value="POB48419.1"/>
    <property type="molecule type" value="Genomic_DNA"/>
</dbReference>
<accession>A0A2S3R400</accession>
<comment type="caution">
    <text evidence="1">The sequence shown here is derived from an EMBL/GenBank/DDBJ whole genome shotgun (WGS) entry which is preliminary data.</text>
</comment>
<evidence type="ECO:0000313" key="2">
    <source>
        <dbReference type="Proteomes" id="UP000237466"/>
    </source>
</evidence>
<evidence type="ECO:0000313" key="1">
    <source>
        <dbReference type="EMBL" id="POB48419.1"/>
    </source>
</evidence>
<reference evidence="1 2" key="1">
    <citation type="journal article" date="2018" name="Front. Microbiol.">
        <title>Phylogeny of Vibrio vulnificus from the Analysis of the Core-Genome: Implications for Intra-Species Taxonomy.</title>
        <authorList>
            <person name="Roig F.J."/>
            <person name="Gonzalez-Candelas F."/>
            <person name="Sanjuan E."/>
            <person name="Fouz B."/>
            <person name="Feil E.J."/>
            <person name="Llorens C."/>
            <person name="Baker-Austin C."/>
            <person name="Oliver J.D."/>
            <person name="Danin-Poleg Y."/>
            <person name="Gibas C.J."/>
            <person name="Kashi Y."/>
            <person name="Gulig P.A."/>
            <person name="Morrison S.S."/>
            <person name="Amaro C."/>
        </authorList>
    </citation>
    <scope>NUCLEOTIDE SEQUENCE [LARGE SCALE GENOMIC DNA]</scope>
    <source>
        <strain evidence="1 2">CECT4608</strain>
    </source>
</reference>
<name>A0A2S3R400_VIBVL</name>
<dbReference type="Proteomes" id="UP000237466">
    <property type="component" value="Unassembled WGS sequence"/>
</dbReference>